<keyword evidence="2" id="KW-0732">Signal</keyword>
<evidence type="ECO:0000256" key="2">
    <source>
        <dbReference type="SAM" id="SignalP"/>
    </source>
</evidence>
<feature type="chain" id="PRO_5043762819" evidence="2">
    <location>
        <begin position="27"/>
        <end position="274"/>
    </location>
</feature>
<sequence>MASRYASAAALLVVVAVAAVFQATSAAYIVPEVVMMRMKRNPEPMRSFSYSGFNPNGQMSAFTGLAEYPMFGGSFGSPQQAGPYNYGPQPATQDSYGPPQAPQDSYGPLPSGVAGPQQTPSADSNNKQPQQYGGSSAAGSQQQPQEYAPPKSGVPVDSREQNNNSVEQADTKKQHRGRDGPSSNAEASFNAWFPIMFGVFPNGAGSGNGQSGNSNNRGNSNQGQGQSQDQGNSYGGNGYERSSGTTVIANSVSNGRHGVATSHAIAYGNPRSQN</sequence>
<feature type="region of interest" description="Disordered" evidence="1">
    <location>
        <begin position="79"/>
        <end position="274"/>
    </location>
</feature>
<comment type="caution">
    <text evidence="3">The sequence shown here is derived from an EMBL/GenBank/DDBJ whole genome shotgun (WGS) entry which is preliminary data.</text>
</comment>
<proteinExistence type="predicted"/>
<gene>
    <name evidence="3" type="ORF">MEUPH1_LOCUS18911</name>
</gene>
<dbReference type="Proteomes" id="UP001160148">
    <property type="component" value="Unassembled WGS sequence"/>
</dbReference>
<name>A0AAV0X7H2_9HEMI</name>
<feature type="compositionally biased region" description="Low complexity" evidence="1">
    <location>
        <begin position="128"/>
        <end position="145"/>
    </location>
</feature>
<reference evidence="3 4" key="1">
    <citation type="submission" date="2023-01" db="EMBL/GenBank/DDBJ databases">
        <authorList>
            <person name="Whitehead M."/>
        </authorList>
    </citation>
    <scope>NUCLEOTIDE SEQUENCE [LARGE SCALE GENOMIC DNA]</scope>
</reference>
<keyword evidence="4" id="KW-1185">Reference proteome</keyword>
<accession>A0AAV0X7H2</accession>
<organism evidence="3 4">
    <name type="scientific">Macrosiphum euphorbiae</name>
    <name type="common">potato aphid</name>
    <dbReference type="NCBI Taxonomy" id="13131"/>
    <lineage>
        <taxon>Eukaryota</taxon>
        <taxon>Metazoa</taxon>
        <taxon>Ecdysozoa</taxon>
        <taxon>Arthropoda</taxon>
        <taxon>Hexapoda</taxon>
        <taxon>Insecta</taxon>
        <taxon>Pterygota</taxon>
        <taxon>Neoptera</taxon>
        <taxon>Paraneoptera</taxon>
        <taxon>Hemiptera</taxon>
        <taxon>Sternorrhyncha</taxon>
        <taxon>Aphidomorpha</taxon>
        <taxon>Aphidoidea</taxon>
        <taxon>Aphididae</taxon>
        <taxon>Macrosiphini</taxon>
        <taxon>Macrosiphum</taxon>
    </lineage>
</organism>
<evidence type="ECO:0000313" key="3">
    <source>
        <dbReference type="EMBL" id="CAI6364036.1"/>
    </source>
</evidence>
<feature type="compositionally biased region" description="Low complexity" evidence="1">
    <location>
        <begin position="211"/>
        <end position="232"/>
    </location>
</feature>
<evidence type="ECO:0000256" key="1">
    <source>
        <dbReference type="SAM" id="MobiDB-lite"/>
    </source>
</evidence>
<feature type="compositionally biased region" description="Polar residues" evidence="1">
    <location>
        <begin position="240"/>
        <end position="254"/>
    </location>
</feature>
<evidence type="ECO:0000313" key="4">
    <source>
        <dbReference type="Proteomes" id="UP001160148"/>
    </source>
</evidence>
<dbReference type="EMBL" id="CARXXK010000003">
    <property type="protein sequence ID" value="CAI6364036.1"/>
    <property type="molecule type" value="Genomic_DNA"/>
</dbReference>
<feature type="compositionally biased region" description="Polar residues" evidence="1">
    <location>
        <begin position="116"/>
        <end position="127"/>
    </location>
</feature>
<protein>
    <submittedName>
        <fullName evidence="3">Uncharacterized protein</fullName>
    </submittedName>
</protein>
<dbReference type="AlphaFoldDB" id="A0AAV0X7H2"/>
<feature type="signal peptide" evidence="2">
    <location>
        <begin position="1"/>
        <end position="26"/>
    </location>
</feature>